<protein>
    <submittedName>
        <fullName evidence="1">Uncharacterized protein</fullName>
    </submittedName>
</protein>
<dbReference type="Proteomes" id="UP000799770">
    <property type="component" value="Unassembled WGS sequence"/>
</dbReference>
<dbReference type="EMBL" id="ML977340">
    <property type="protein sequence ID" value="KAF2109827.1"/>
    <property type="molecule type" value="Genomic_DNA"/>
</dbReference>
<evidence type="ECO:0000313" key="1">
    <source>
        <dbReference type="EMBL" id="KAF2109827.1"/>
    </source>
</evidence>
<name>A0A6A5YTJ1_9PLEO</name>
<reference evidence="1" key="1">
    <citation type="journal article" date="2020" name="Stud. Mycol.">
        <title>101 Dothideomycetes genomes: a test case for predicting lifestyles and emergence of pathogens.</title>
        <authorList>
            <person name="Haridas S."/>
            <person name="Albert R."/>
            <person name="Binder M."/>
            <person name="Bloem J."/>
            <person name="Labutti K."/>
            <person name="Salamov A."/>
            <person name="Andreopoulos B."/>
            <person name="Baker S."/>
            <person name="Barry K."/>
            <person name="Bills G."/>
            <person name="Bluhm B."/>
            <person name="Cannon C."/>
            <person name="Castanera R."/>
            <person name="Culley D."/>
            <person name="Daum C."/>
            <person name="Ezra D."/>
            <person name="Gonzalez J."/>
            <person name="Henrissat B."/>
            <person name="Kuo A."/>
            <person name="Liang C."/>
            <person name="Lipzen A."/>
            <person name="Lutzoni F."/>
            <person name="Magnuson J."/>
            <person name="Mondo S."/>
            <person name="Nolan M."/>
            <person name="Ohm R."/>
            <person name="Pangilinan J."/>
            <person name="Park H.-J."/>
            <person name="Ramirez L."/>
            <person name="Alfaro M."/>
            <person name="Sun H."/>
            <person name="Tritt A."/>
            <person name="Yoshinaga Y."/>
            <person name="Zwiers L.-H."/>
            <person name="Turgeon B."/>
            <person name="Goodwin S."/>
            <person name="Spatafora J."/>
            <person name="Crous P."/>
            <person name="Grigoriev I."/>
        </authorList>
    </citation>
    <scope>NUCLEOTIDE SEQUENCE</scope>
    <source>
        <strain evidence="1">CBS 627.86</strain>
    </source>
</reference>
<gene>
    <name evidence="1" type="ORF">BDV96DRAFT_651404</name>
</gene>
<dbReference type="AlphaFoldDB" id="A0A6A5YTJ1"/>
<keyword evidence="2" id="KW-1185">Reference proteome</keyword>
<sequence length="168" mass="19324">MAPPDIYLREFQREGRSECIPGRLVQTIKELDAYAFETLCKDKVAWEVHFHLQNDECEGEIDEKLWDRGSYLDHAKNGKLYAFAHFVARPVRGEELDFAQVDMVERTRPLDVVVKQEMDVELVDLCSDDESEDLAADAETEFEVRYKEATGWKPNSEGLRRNGGAPNL</sequence>
<evidence type="ECO:0000313" key="2">
    <source>
        <dbReference type="Proteomes" id="UP000799770"/>
    </source>
</evidence>
<accession>A0A6A5YTJ1</accession>
<proteinExistence type="predicted"/>
<dbReference type="OrthoDB" id="10658125at2759"/>
<organism evidence="1 2">
    <name type="scientific">Lophiotrema nucula</name>
    <dbReference type="NCBI Taxonomy" id="690887"/>
    <lineage>
        <taxon>Eukaryota</taxon>
        <taxon>Fungi</taxon>
        <taxon>Dikarya</taxon>
        <taxon>Ascomycota</taxon>
        <taxon>Pezizomycotina</taxon>
        <taxon>Dothideomycetes</taxon>
        <taxon>Pleosporomycetidae</taxon>
        <taxon>Pleosporales</taxon>
        <taxon>Lophiotremataceae</taxon>
        <taxon>Lophiotrema</taxon>
    </lineage>
</organism>